<dbReference type="PROSITE" id="PS50055">
    <property type="entry name" value="TYR_PHOSPHATASE_PTP"/>
    <property type="match status" value="2"/>
</dbReference>
<evidence type="ECO:0000313" key="16">
    <source>
        <dbReference type="EMBL" id="CAI8052759.1"/>
    </source>
</evidence>
<evidence type="ECO:0000256" key="5">
    <source>
        <dbReference type="ARBA" id="ARBA00022737"/>
    </source>
</evidence>
<comment type="caution">
    <text evidence="16">The sequence shown here is derived from an EMBL/GenBank/DDBJ whole genome shotgun (WGS) entry which is preliminary data.</text>
</comment>
<evidence type="ECO:0000313" key="17">
    <source>
        <dbReference type="Proteomes" id="UP001174909"/>
    </source>
</evidence>
<dbReference type="InterPro" id="IPR013098">
    <property type="entry name" value="Ig_I-set"/>
</dbReference>
<keyword evidence="6" id="KW-0378">Hydrolase</keyword>
<dbReference type="PANTHER" id="PTHR19134:SF562">
    <property type="entry name" value="PROTEIN-TYROSINE-PHOSPHATASE"/>
    <property type="match status" value="1"/>
</dbReference>
<protein>
    <recommendedName>
        <fullName evidence="3">protein-tyrosine-phosphatase</fullName>
        <ecNumber evidence="3">3.1.3.48</ecNumber>
    </recommendedName>
</protein>
<evidence type="ECO:0000256" key="2">
    <source>
        <dbReference type="ARBA" id="ARBA00009580"/>
    </source>
</evidence>
<dbReference type="Gene3D" id="3.90.190.10">
    <property type="entry name" value="Protein tyrosine phosphatase superfamily"/>
    <property type="match status" value="2"/>
</dbReference>
<evidence type="ECO:0000259" key="14">
    <source>
        <dbReference type="PROSITE" id="PS50835"/>
    </source>
</evidence>
<name>A0AA35TS33_GEOBA</name>
<dbReference type="SMART" id="SM00409">
    <property type="entry name" value="IG"/>
    <property type="match status" value="1"/>
</dbReference>
<reference evidence="16" key="1">
    <citation type="submission" date="2023-03" db="EMBL/GenBank/DDBJ databases">
        <authorList>
            <person name="Steffen K."/>
            <person name="Cardenas P."/>
        </authorList>
    </citation>
    <scope>NUCLEOTIDE SEQUENCE</scope>
</reference>
<keyword evidence="11" id="KW-0812">Transmembrane</keyword>
<feature type="domain" description="Tyrosine-protein phosphatase" evidence="12">
    <location>
        <begin position="625"/>
        <end position="883"/>
    </location>
</feature>
<dbReference type="AlphaFoldDB" id="A0AA35TS33"/>
<feature type="domain" description="Ig-like" evidence="14">
    <location>
        <begin position="497"/>
        <end position="582"/>
    </location>
</feature>
<comment type="similarity">
    <text evidence="2">Belongs to the protein-tyrosine phosphatase family.</text>
</comment>
<feature type="domain" description="Fibronectin type-III" evidence="15">
    <location>
        <begin position="224"/>
        <end position="310"/>
    </location>
</feature>
<dbReference type="InterPro" id="IPR003595">
    <property type="entry name" value="Tyr_Pase_cat"/>
</dbReference>
<keyword evidence="17" id="KW-1185">Reference proteome</keyword>
<dbReference type="SUPFAM" id="SSF52799">
    <property type="entry name" value="(Phosphotyrosine protein) phosphatases II"/>
    <property type="match status" value="2"/>
</dbReference>
<feature type="domain" description="Tyrosine specific protein phosphatases" evidence="13">
    <location>
        <begin position="1078"/>
        <end position="1153"/>
    </location>
</feature>
<dbReference type="SMART" id="SM00404">
    <property type="entry name" value="PTPc_motif"/>
    <property type="match status" value="2"/>
</dbReference>
<dbReference type="InterPro" id="IPR003961">
    <property type="entry name" value="FN3_dom"/>
</dbReference>
<feature type="domain" description="Ig-like" evidence="14">
    <location>
        <begin position="29"/>
        <end position="117"/>
    </location>
</feature>
<dbReference type="PROSITE" id="PS00383">
    <property type="entry name" value="TYR_PHOSPHATASE_1"/>
    <property type="match status" value="1"/>
</dbReference>
<evidence type="ECO:0000259" key="12">
    <source>
        <dbReference type="PROSITE" id="PS50055"/>
    </source>
</evidence>
<dbReference type="Gene3D" id="2.60.40.10">
    <property type="entry name" value="Immunoglobulins"/>
    <property type="match status" value="4"/>
</dbReference>
<keyword evidence="5" id="KW-0677">Repeat</keyword>
<dbReference type="PRINTS" id="PR00700">
    <property type="entry name" value="PRTYPHPHTASE"/>
</dbReference>
<evidence type="ECO:0000256" key="3">
    <source>
        <dbReference type="ARBA" id="ARBA00013064"/>
    </source>
</evidence>
<accession>A0AA35TS33</accession>
<dbReference type="CDD" id="cd00047">
    <property type="entry name" value="PTPc"/>
    <property type="match status" value="1"/>
</dbReference>
<keyword evidence="9 16" id="KW-0675">Receptor</keyword>
<dbReference type="PROSITE" id="PS50853">
    <property type="entry name" value="FN3"/>
    <property type="match status" value="2"/>
</dbReference>
<feature type="domain" description="Tyrosine-protein phosphatase" evidence="12">
    <location>
        <begin position="908"/>
        <end position="1162"/>
    </location>
</feature>
<dbReference type="Pfam" id="PF00041">
    <property type="entry name" value="fn3"/>
    <property type="match status" value="2"/>
</dbReference>
<dbReference type="CDD" id="cd00096">
    <property type="entry name" value="Ig"/>
    <property type="match status" value="1"/>
</dbReference>
<dbReference type="SUPFAM" id="SSF48726">
    <property type="entry name" value="Immunoglobulin"/>
    <property type="match status" value="2"/>
</dbReference>
<dbReference type="SMART" id="SM00060">
    <property type="entry name" value="FN3"/>
    <property type="match status" value="2"/>
</dbReference>
<dbReference type="CDD" id="cd00063">
    <property type="entry name" value="FN3"/>
    <property type="match status" value="2"/>
</dbReference>
<feature type="domain" description="Tyrosine specific protein phosphatases" evidence="13">
    <location>
        <begin position="800"/>
        <end position="874"/>
    </location>
</feature>
<dbReference type="Proteomes" id="UP001174909">
    <property type="component" value="Unassembled WGS sequence"/>
</dbReference>
<keyword evidence="4" id="KW-0732">Signal</keyword>
<dbReference type="InterPro" id="IPR050348">
    <property type="entry name" value="Protein-Tyr_Phosphatase"/>
</dbReference>
<feature type="domain" description="Fibronectin type-III" evidence="15">
    <location>
        <begin position="313"/>
        <end position="397"/>
    </location>
</feature>
<dbReference type="FunFam" id="3.90.190.10:FF:000102">
    <property type="entry name" value="Receptor-type tyrosine-protein phosphatase"/>
    <property type="match status" value="1"/>
</dbReference>
<evidence type="ECO:0000256" key="4">
    <source>
        <dbReference type="ARBA" id="ARBA00022729"/>
    </source>
</evidence>
<evidence type="ECO:0000256" key="1">
    <source>
        <dbReference type="ARBA" id="ARBA00004167"/>
    </source>
</evidence>
<dbReference type="GO" id="GO:0004725">
    <property type="term" value="F:protein tyrosine phosphatase activity"/>
    <property type="evidence" value="ECO:0007669"/>
    <property type="project" value="UniProtKB-EC"/>
</dbReference>
<dbReference type="EMBL" id="CASHTH010004037">
    <property type="protein sequence ID" value="CAI8052759.1"/>
    <property type="molecule type" value="Genomic_DNA"/>
</dbReference>
<dbReference type="InterPro" id="IPR036116">
    <property type="entry name" value="FN3_sf"/>
</dbReference>
<evidence type="ECO:0000256" key="6">
    <source>
        <dbReference type="ARBA" id="ARBA00022801"/>
    </source>
</evidence>
<proteinExistence type="inferred from homology"/>
<dbReference type="SMART" id="SM00194">
    <property type="entry name" value="PTPc"/>
    <property type="match status" value="2"/>
</dbReference>
<dbReference type="InterPro" id="IPR000242">
    <property type="entry name" value="PTP_cat"/>
</dbReference>
<feature type="domain" description="Ig-like" evidence="14">
    <location>
        <begin position="150"/>
        <end position="214"/>
    </location>
</feature>
<dbReference type="InterPro" id="IPR007110">
    <property type="entry name" value="Ig-like_dom"/>
</dbReference>
<dbReference type="InterPro" id="IPR036179">
    <property type="entry name" value="Ig-like_dom_sf"/>
</dbReference>
<dbReference type="InterPro" id="IPR029021">
    <property type="entry name" value="Prot-tyrosine_phosphatase-like"/>
</dbReference>
<sequence length="1172" mass="127739">MGRGTGVYRDLTVTTPQTVYLNFGGMNLPTNGLVNISQLGNSTDTGLVCSTDQSGDGTPAGGWFNPDGTMLSSSSSEGFFVSDGSDGVYLLRGSGIPVEGIYTCSATDSSGNSRTVFVGIYNQQGGEVVIDGEIGFTLVSELTAEEPQFTLSCNSTNGPATSVIWTRDSDTVGEGTTVLNDAVAAHYTHTLTVTGRLGGVYVCTVSNSISTTASRGQNIEVASAPTNLMLIQTDATTIRVTWTPPSPLGNTIGYTVFYSSTGSNEAPVVREASTNEVELMNLAEGGSYSISLVARSQHLPSSTLTDTLDLVRVPRDLELSVADTTGTSITVSWTVAGGQVESYDIVWGTGLSTEVSGEEESYTIEGLEEGESYTITITASNAAGSTSDDITASTTPAEASSLAVAAGAAGGGAAVAVVLVVVVFIIFCVLCCRRRTKQKYDPRNLDGTMFKNHSLPTSYSQGTVEVLSKSTEADDVELVSNRNGVEETAIYDNLIVPKIEEFPEELEVMEGERVAFGVRVTGTPDPKLIWYHNGVEVVPDYSRELAEDGTLSMPSAETKHSGVYQLVAHNPGGRAEREVRLTVREEEEEKKGVSAAPELIPSTGLPVTLFGNFVEQCHSNQNQAFQDQYQGLYNGDDKSTTIAINPDNKPKNRFLNICVYDDHRVTLRPLEGHKDCQTDYINGSYVDGYSQPGKFLATQGPLPVTVVDFWRLVWQERAPTIVMITNLVEGTKIKCHQYWPDKDSARFGPFEVSLIDQQTLADYTVRTLIVQLVGSSRSSLRVTHFHFTAWPDHGVPDYATPILTFHKRVVKEHPTGKGPIMVHCSAGVGRTGTFITIDHVLEQVGKENVVDIPGVINKIRHQRMKLVQTVDQYIFIHDAILESVTCGDTQIASSDLRRAIQQMADKGFAHQFAVLEQVSPRPDEVTAKFAARNPDRNRSQEFLPADKWRVALRGDHPDYINAVFINGYKQQRAFIIAQSPMQSTARDFWKMVYDRKCGVLVMLCDLVESGKETCYQYWPSSGSLTFGEFKVDLLGEELMDNSVLKTLSVTHTETGKSHQVSQFHITNWAPDGSCGKLNSVSSVVEEMTKIQRRTGNHTITVHCSDTVSRSGMFCAIATTIERCKTEGVVDVFQVVKALRVQKPGAVRTVMQYKTIFEAVLVFLDSFDTYANF</sequence>
<comment type="subcellular location">
    <subcellularLocation>
        <location evidence="1">Membrane</location>
        <topology evidence="1">Single-pass membrane protein</topology>
    </subcellularLocation>
</comment>
<evidence type="ECO:0000256" key="9">
    <source>
        <dbReference type="ARBA" id="ARBA00023170"/>
    </source>
</evidence>
<dbReference type="InterPro" id="IPR003599">
    <property type="entry name" value="Ig_sub"/>
</dbReference>
<keyword evidence="7" id="KW-0904">Protein phosphatase</keyword>
<evidence type="ECO:0000259" key="15">
    <source>
        <dbReference type="PROSITE" id="PS50853"/>
    </source>
</evidence>
<evidence type="ECO:0000256" key="8">
    <source>
        <dbReference type="ARBA" id="ARBA00023136"/>
    </source>
</evidence>
<dbReference type="InterPro" id="IPR000387">
    <property type="entry name" value="Tyr_Pase_dom"/>
</dbReference>
<evidence type="ECO:0000256" key="11">
    <source>
        <dbReference type="SAM" id="Phobius"/>
    </source>
</evidence>
<organism evidence="16 17">
    <name type="scientific">Geodia barretti</name>
    <name type="common">Barrett's horny sponge</name>
    <dbReference type="NCBI Taxonomy" id="519541"/>
    <lineage>
        <taxon>Eukaryota</taxon>
        <taxon>Metazoa</taxon>
        <taxon>Porifera</taxon>
        <taxon>Demospongiae</taxon>
        <taxon>Heteroscleromorpha</taxon>
        <taxon>Tetractinellida</taxon>
        <taxon>Astrophorina</taxon>
        <taxon>Geodiidae</taxon>
        <taxon>Geodia</taxon>
    </lineage>
</organism>
<dbReference type="FunFam" id="3.90.190.10:FF:000062">
    <property type="entry name" value="Receptor-type tyrosine-protein phosphatase kappa"/>
    <property type="match status" value="1"/>
</dbReference>
<dbReference type="GO" id="GO:0016020">
    <property type="term" value="C:membrane"/>
    <property type="evidence" value="ECO:0007669"/>
    <property type="project" value="UniProtKB-SubCell"/>
</dbReference>
<evidence type="ECO:0000256" key="7">
    <source>
        <dbReference type="ARBA" id="ARBA00022912"/>
    </source>
</evidence>
<evidence type="ECO:0000256" key="10">
    <source>
        <dbReference type="ARBA" id="ARBA00051722"/>
    </source>
</evidence>
<dbReference type="PANTHER" id="PTHR19134">
    <property type="entry name" value="RECEPTOR-TYPE TYROSINE-PROTEIN PHOSPHATASE"/>
    <property type="match status" value="1"/>
</dbReference>
<evidence type="ECO:0000259" key="13">
    <source>
        <dbReference type="PROSITE" id="PS50056"/>
    </source>
</evidence>
<dbReference type="PROSITE" id="PS50056">
    <property type="entry name" value="TYR_PHOSPHATASE_2"/>
    <property type="match status" value="2"/>
</dbReference>
<dbReference type="Pfam" id="PF00102">
    <property type="entry name" value="Y_phosphatase"/>
    <property type="match status" value="2"/>
</dbReference>
<dbReference type="PROSITE" id="PS50835">
    <property type="entry name" value="IG_LIKE"/>
    <property type="match status" value="3"/>
</dbReference>
<gene>
    <name evidence="16" type="ORF">GBAR_LOCUS28874</name>
</gene>
<feature type="transmembrane region" description="Helical" evidence="11">
    <location>
        <begin position="402"/>
        <end position="430"/>
    </location>
</feature>
<dbReference type="Pfam" id="PF07679">
    <property type="entry name" value="I-set"/>
    <property type="match status" value="1"/>
</dbReference>
<keyword evidence="8 11" id="KW-0472">Membrane</keyword>
<comment type="catalytic activity">
    <reaction evidence="10">
        <text>O-phospho-L-tyrosyl-[protein] + H2O = L-tyrosyl-[protein] + phosphate</text>
        <dbReference type="Rhea" id="RHEA:10684"/>
        <dbReference type="Rhea" id="RHEA-COMP:10136"/>
        <dbReference type="Rhea" id="RHEA-COMP:20101"/>
        <dbReference type="ChEBI" id="CHEBI:15377"/>
        <dbReference type="ChEBI" id="CHEBI:43474"/>
        <dbReference type="ChEBI" id="CHEBI:46858"/>
        <dbReference type="ChEBI" id="CHEBI:61978"/>
        <dbReference type="EC" id="3.1.3.48"/>
    </reaction>
</comment>
<dbReference type="InterPro" id="IPR016130">
    <property type="entry name" value="Tyr_Pase_AS"/>
</dbReference>
<dbReference type="InterPro" id="IPR013783">
    <property type="entry name" value="Ig-like_fold"/>
</dbReference>
<keyword evidence="11" id="KW-1133">Transmembrane helix</keyword>
<dbReference type="EC" id="3.1.3.48" evidence="3"/>
<dbReference type="SUPFAM" id="SSF49265">
    <property type="entry name" value="Fibronectin type III"/>
    <property type="match status" value="1"/>
</dbReference>